<name>A0AAW0KH14_QUESU</name>
<evidence type="ECO:0000256" key="1">
    <source>
        <dbReference type="SAM" id="MobiDB-lite"/>
    </source>
</evidence>
<feature type="compositionally biased region" description="Basic and acidic residues" evidence="1">
    <location>
        <begin position="1"/>
        <end position="15"/>
    </location>
</feature>
<gene>
    <name evidence="2" type="ORF">CFP56_019512</name>
</gene>
<sequence length="163" mass="17944">MEFKGFHARSSEEAKSAPVARNSQVGAEDPWEIGCIAGPEVNSLYPEAAQCGVSKIDWAIVFPIAAWSLWLHRNSVVFGKPNICKDLKAETLAKAAEMAYLGITENIYVAGHWMGFSCPSWSGCPAVGVDSPATQIKPEKEMKCFFFEDKSKNKRIKFGPRAE</sequence>
<accession>A0AAW0KH14</accession>
<organism evidence="2 3">
    <name type="scientific">Quercus suber</name>
    <name type="common">Cork oak</name>
    <dbReference type="NCBI Taxonomy" id="58331"/>
    <lineage>
        <taxon>Eukaryota</taxon>
        <taxon>Viridiplantae</taxon>
        <taxon>Streptophyta</taxon>
        <taxon>Embryophyta</taxon>
        <taxon>Tracheophyta</taxon>
        <taxon>Spermatophyta</taxon>
        <taxon>Magnoliopsida</taxon>
        <taxon>eudicotyledons</taxon>
        <taxon>Gunneridae</taxon>
        <taxon>Pentapetalae</taxon>
        <taxon>rosids</taxon>
        <taxon>fabids</taxon>
        <taxon>Fagales</taxon>
        <taxon>Fagaceae</taxon>
        <taxon>Quercus</taxon>
    </lineage>
</organism>
<protein>
    <submittedName>
        <fullName evidence="2">Uncharacterized protein</fullName>
    </submittedName>
</protein>
<keyword evidence="3" id="KW-1185">Reference proteome</keyword>
<dbReference type="Proteomes" id="UP000237347">
    <property type="component" value="Unassembled WGS sequence"/>
</dbReference>
<comment type="caution">
    <text evidence="2">The sequence shown here is derived from an EMBL/GenBank/DDBJ whole genome shotgun (WGS) entry which is preliminary data.</text>
</comment>
<dbReference type="EMBL" id="PKMF04000304">
    <property type="protein sequence ID" value="KAK7838549.1"/>
    <property type="molecule type" value="Genomic_DNA"/>
</dbReference>
<dbReference type="AlphaFoldDB" id="A0AAW0KH14"/>
<reference evidence="2 3" key="1">
    <citation type="journal article" date="2018" name="Sci. Data">
        <title>The draft genome sequence of cork oak.</title>
        <authorList>
            <person name="Ramos A.M."/>
            <person name="Usie A."/>
            <person name="Barbosa P."/>
            <person name="Barros P.M."/>
            <person name="Capote T."/>
            <person name="Chaves I."/>
            <person name="Simoes F."/>
            <person name="Abreu I."/>
            <person name="Carrasquinho I."/>
            <person name="Faro C."/>
            <person name="Guimaraes J.B."/>
            <person name="Mendonca D."/>
            <person name="Nobrega F."/>
            <person name="Rodrigues L."/>
            <person name="Saibo N.J.M."/>
            <person name="Varela M.C."/>
            <person name="Egas C."/>
            <person name="Matos J."/>
            <person name="Miguel C.M."/>
            <person name="Oliveira M.M."/>
            <person name="Ricardo C.P."/>
            <person name="Goncalves S."/>
        </authorList>
    </citation>
    <scope>NUCLEOTIDE SEQUENCE [LARGE SCALE GENOMIC DNA]</scope>
    <source>
        <strain evidence="3">cv. HL8</strain>
    </source>
</reference>
<feature type="region of interest" description="Disordered" evidence="1">
    <location>
        <begin position="1"/>
        <end position="22"/>
    </location>
</feature>
<evidence type="ECO:0000313" key="3">
    <source>
        <dbReference type="Proteomes" id="UP000237347"/>
    </source>
</evidence>
<evidence type="ECO:0000313" key="2">
    <source>
        <dbReference type="EMBL" id="KAK7838549.1"/>
    </source>
</evidence>
<proteinExistence type="predicted"/>